<dbReference type="NCBIfam" id="TIGR00739">
    <property type="entry name" value="yajC"/>
    <property type="match status" value="1"/>
</dbReference>
<evidence type="ECO:0000256" key="7">
    <source>
        <dbReference type="ARBA" id="ARBA00022927"/>
    </source>
</evidence>
<keyword evidence="10 11" id="KW-0472">Membrane</keyword>
<keyword evidence="6 11" id="KW-0812">Transmembrane</keyword>
<dbReference type="Pfam" id="PF02699">
    <property type="entry name" value="YajC"/>
    <property type="match status" value="1"/>
</dbReference>
<dbReference type="OrthoDB" id="290900at2"/>
<keyword evidence="13" id="KW-1185">Reference proteome</keyword>
<dbReference type="EMBL" id="CP036273">
    <property type="protein sequence ID" value="QDU21070.1"/>
    <property type="molecule type" value="Genomic_DNA"/>
</dbReference>
<keyword evidence="7" id="KW-0653">Protein transport</keyword>
<evidence type="ECO:0000256" key="2">
    <source>
        <dbReference type="ARBA" id="ARBA00006742"/>
    </source>
</evidence>
<organism evidence="12 13">
    <name type="scientific">Urbifossiella limnaea</name>
    <dbReference type="NCBI Taxonomy" id="2528023"/>
    <lineage>
        <taxon>Bacteria</taxon>
        <taxon>Pseudomonadati</taxon>
        <taxon>Planctomycetota</taxon>
        <taxon>Planctomycetia</taxon>
        <taxon>Gemmatales</taxon>
        <taxon>Gemmataceae</taxon>
        <taxon>Urbifossiella</taxon>
    </lineage>
</organism>
<evidence type="ECO:0000256" key="5">
    <source>
        <dbReference type="ARBA" id="ARBA00022475"/>
    </source>
</evidence>
<gene>
    <name evidence="12" type="ORF">ETAA1_30340</name>
</gene>
<evidence type="ECO:0000256" key="11">
    <source>
        <dbReference type="SAM" id="Phobius"/>
    </source>
</evidence>
<evidence type="ECO:0000256" key="10">
    <source>
        <dbReference type="ARBA" id="ARBA00023136"/>
    </source>
</evidence>
<keyword evidence="8 11" id="KW-1133">Transmembrane helix</keyword>
<dbReference type="SMART" id="SM01323">
    <property type="entry name" value="YajC"/>
    <property type="match status" value="1"/>
</dbReference>
<comment type="subcellular location">
    <subcellularLocation>
        <location evidence="1">Cell membrane</location>
        <topology evidence="1">Single-pass membrane protein</topology>
    </subcellularLocation>
</comment>
<keyword evidence="4" id="KW-0813">Transport</keyword>
<evidence type="ECO:0000313" key="13">
    <source>
        <dbReference type="Proteomes" id="UP000319576"/>
    </source>
</evidence>
<comment type="similarity">
    <text evidence="2">Belongs to the YajC family.</text>
</comment>
<evidence type="ECO:0000256" key="1">
    <source>
        <dbReference type="ARBA" id="ARBA00004162"/>
    </source>
</evidence>
<evidence type="ECO:0000256" key="8">
    <source>
        <dbReference type="ARBA" id="ARBA00022989"/>
    </source>
</evidence>
<evidence type="ECO:0000256" key="4">
    <source>
        <dbReference type="ARBA" id="ARBA00022448"/>
    </source>
</evidence>
<evidence type="ECO:0000313" key="12">
    <source>
        <dbReference type="EMBL" id="QDU21070.1"/>
    </source>
</evidence>
<dbReference type="KEGG" id="uli:ETAA1_30340"/>
<protein>
    <recommendedName>
        <fullName evidence="3">Sec translocon accessory complex subunit YajC</fullName>
    </recommendedName>
</protein>
<feature type="transmembrane region" description="Helical" evidence="11">
    <location>
        <begin position="20"/>
        <end position="40"/>
    </location>
</feature>
<reference evidence="12 13" key="1">
    <citation type="submission" date="2019-02" db="EMBL/GenBank/DDBJ databases">
        <title>Deep-cultivation of Planctomycetes and their phenomic and genomic characterization uncovers novel biology.</title>
        <authorList>
            <person name="Wiegand S."/>
            <person name="Jogler M."/>
            <person name="Boedeker C."/>
            <person name="Pinto D."/>
            <person name="Vollmers J."/>
            <person name="Rivas-Marin E."/>
            <person name="Kohn T."/>
            <person name="Peeters S.H."/>
            <person name="Heuer A."/>
            <person name="Rast P."/>
            <person name="Oberbeckmann S."/>
            <person name="Bunk B."/>
            <person name="Jeske O."/>
            <person name="Meyerdierks A."/>
            <person name="Storesund J.E."/>
            <person name="Kallscheuer N."/>
            <person name="Luecker S."/>
            <person name="Lage O.M."/>
            <person name="Pohl T."/>
            <person name="Merkel B.J."/>
            <person name="Hornburger P."/>
            <person name="Mueller R.-W."/>
            <person name="Bruemmer F."/>
            <person name="Labrenz M."/>
            <person name="Spormann A.M."/>
            <person name="Op den Camp H."/>
            <person name="Overmann J."/>
            <person name="Amann R."/>
            <person name="Jetten M.S.M."/>
            <person name="Mascher T."/>
            <person name="Medema M.H."/>
            <person name="Devos D.P."/>
            <person name="Kaster A.-K."/>
            <person name="Ovreas L."/>
            <person name="Rohde M."/>
            <person name="Galperin M.Y."/>
            <person name="Jogler C."/>
        </authorList>
    </citation>
    <scope>NUCLEOTIDE SEQUENCE [LARGE SCALE GENOMIC DNA]</scope>
    <source>
        <strain evidence="12 13">ETA_A1</strain>
    </source>
</reference>
<sequence length="109" mass="11596">MSSTLFAQAAGGEGAPNPFLPMFIVGLMVLFWVVVIIPAGRRQKKEQEKMLAGLKRGSKVLTGSGIVGTVVTLKDGDDEIVIRSEDARLRVKRSAVQAVIGTDEAEAAK</sequence>
<dbReference type="PANTHER" id="PTHR33909:SF1">
    <property type="entry name" value="SEC TRANSLOCON ACCESSORY COMPLEX SUBUNIT YAJC"/>
    <property type="match status" value="1"/>
</dbReference>
<name>A0A517XU84_9BACT</name>
<proteinExistence type="inferred from homology"/>
<dbReference type="RefSeq" id="WP_145239709.1">
    <property type="nucleotide sequence ID" value="NZ_CP036273.1"/>
</dbReference>
<dbReference type="AlphaFoldDB" id="A0A517XU84"/>
<keyword evidence="9" id="KW-0811">Translocation</keyword>
<dbReference type="GO" id="GO:0005886">
    <property type="term" value="C:plasma membrane"/>
    <property type="evidence" value="ECO:0007669"/>
    <property type="project" value="UniProtKB-SubCell"/>
</dbReference>
<accession>A0A517XU84</accession>
<dbReference type="InterPro" id="IPR003849">
    <property type="entry name" value="Preprotein_translocase_YajC"/>
</dbReference>
<evidence type="ECO:0000256" key="6">
    <source>
        <dbReference type="ARBA" id="ARBA00022692"/>
    </source>
</evidence>
<keyword evidence="5" id="KW-1003">Cell membrane</keyword>
<evidence type="ECO:0000256" key="3">
    <source>
        <dbReference type="ARBA" id="ARBA00014962"/>
    </source>
</evidence>
<dbReference type="PANTHER" id="PTHR33909">
    <property type="entry name" value="SEC TRANSLOCON ACCESSORY COMPLEX SUBUNIT YAJC"/>
    <property type="match status" value="1"/>
</dbReference>
<evidence type="ECO:0000256" key="9">
    <source>
        <dbReference type="ARBA" id="ARBA00023010"/>
    </source>
</evidence>
<dbReference type="Proteomes" id="UP000319576">
    <property type="component" value="Chromosome"/>
</dbReference>
<dbReference type="GO" id="GO:0015031">
    <property type="term" value="P:protein transport"/>
    <property type="evidence" value="ECO:0007669"/>
    <property type="project" value="UniProtKB-KW"/>
</dbReference>